<dbReference type="GeneTree" id="ENSGT00940000163012"/>
<evidence type="ECO:0008006" key="7">
    <source>
        <dbReference type="Google" id="ProtNLM"/>
    </source>
</evidence>
<dbReference type="FunFam" id="3.90.640.10:FF:000007">
    <property type="entry name" value="Actin like 7B"/>
    <property type="match status" value="1"/>
</dbReference>
<sequence>MYVAYQSVLSVYAHGRTSGLVVDTGYATTHTVPVHEGYNLPHAAERMDVAGNNVTSYLMDLLKDKGYYLDDEMLPVVEDIKHKCCYVALDSDTEPEYSVDYHLPDGQVITLGEERFLCPELLFHPPDTPELPLVGIPDMALRSLSKVPDECKKDMCDNVLLCGGSSLFDGFEERFTRDVRSGESADIKVKAVPLRQYSVWTGGSILASLQNFQSCWVTREQNSERGSKLL</sequence>
<keyword evidence="3" id="KW-0963">Cytoplasm</keyword>
<dbReference type="InterPro" id="IPR043129">
    <property type="entry name" value="ATPase_NBD"/>
</dbReference>
<keyword evidence="6" id="KW-1185">Reference proteome</keyword>
<dbReference type="SUPFAM" id="SSF53067">
    <property type="entry name" value="Actin-like ATPase domain"/>
    <property type="match status" value="1"/>
</dbReference>
<accession>A0A803SKU3</accession>
<protein>
    <recommendedName>
        <fullName evidence="7">Actin like 9</fullName>
    </recommendedName>
</protein>
<evidence type="ECO:0000256" key="3">
    <source>
        <dbReference type="ARBA" id="ARBA00023212"/>
    </source>
</evidence>
<dbReference type="PANTHER" id="PTHR11937">
    <property type="entry name" value="ACTIN"/>
    <property type="match status" value="1"/>
</dbReference>
<dbReference type="InParanoid" id="A0A803SKU3"/>
<evidence type="ECO:0000313" key="5">
    <source>
        <dbReference type="Ensembl" id="ENSACAP00000023583.1"/>
    </source>
</evidence>
<evidence type="ECO:0000256" key="2">
    <source>
        <dbReference type="ARBA" id="ARBA00006752"/>
    </source>
</evidence>
<dbReference type="Ensembl" id="ENSACAT00000049424.1">
    <property type="protein sequence ID" value="ENSACAP00000023583.1"/>
    <property type="gene ID" value="ENSACAG00000044937.1"/>
</dbReference>
<evidence type="ECO:0000256" key="1">
    <source>
        <dbReference type="ARBA" id="ARBA00004245"/>
    </source>
</evidence>
<reference evidence="5" key="2">
    <citation type="submission" date="2025-08" db="UniProtKB">
        <authorList>
            <consortium name="Ensembl"/>
        </authorList>
    </citation>
    <scope>IDENTIFICATION</scope>
</reference>
<dbReference type="PRINTS" id="PR00190">
    <property type="entry name" value="ACTIN"/>
</dbReference>
<dbReference type="GO" id="GO:0015629">
    <property type="term" value="C:actin cytoskeleton"/>
    <property type="evidence" value="ECO:0000318"/>
    <property type="project" value="GO_Central"/>
</dbReference>
<comment type="similarity">
    <text evidence="2 4">Belongs to the actin family.</text>
</comment>
<dbReference type="Pfam" id="PF00022">
    <property type="entry name" value="Actin"/>
    <property type="match status" value="1"/>
</dbReference>
<organism evidence="5 6">
    <name type="scientific">Anolis carolinensis</name>
    <name type="common">Green anole</name>
    <name type="synonym">American chameleon</name>
    <dbReference type="NCBI Taxonomy" id="28377"/>
    <lineage>
        <taxon>Eukaryota</taxon>
        <taxon>Metazoa</taxon>
        <taxon>Chordata</taxon>
        <taxon>Craniata</taxon>
        <taxon>Vertebrata</taxon>
        <taxon>Euteleostomi</taxon>
        <taxon>Lepidosauria</taxon>
        <taxon>Squamata</taxon>
        <taxon>Bifurcata</taxon>
        <taxon>Unidentata</taxon>
        <taxon>Episquamata</taxon>
        <taxon>Toxicofera</taxon>
        <taxon>Iguania</taxon>
        <taxon>Dactyloidae</taxon>
        <taxon>Anolis</taxon>
    </lineage>
</organism>
<dbReference type="Gene3D" id="3.90.640.10">
    <property type="entry name" value="Actin, Chain A, domain 4"/>
    <property type="match status" value="1"/>
</dbReference>
<evidence type="ECO:0000256" key="4">
    <source>
        <dbReference type="RuleBase" id="RU000487"/>
    </source>
</evidence>
<dbReference type="AlphaFoldDB" id="A0A803SKU3"/>
<reference evidence="5" key="1">
    <citation type="submission" date="2009-12" db="EMBL/GenBank/DDBJ databases">
        <title>The Genome Sequence of Anolis carolinensis (Green Anole Lizard).</title>
        <authorList>
            <consortium name="The Genome Sequencing Platform"/>
            <person name="Di Palma F."/>
            <person name="Alfoldi J."/>
            <person name="Heiman D."/>
            <person name="Young S."/>
            <person name="Grabherr M."/>
            <person name="Johnson J."/>
            <person name="Lander E.S."/>
            <person name="Lindblad-Toh K."/>
        </authorList>
    </citation>
    <scope>NUCLEOTIDE SEQUENCE [LARGE SCALE GENOMIC DNA]</scope>
    <source>
        <strain evidence="5">JBL SC #1</strain>
    </source>
</reference>
<name>A0A803SKU3_ANOCA</name>
<dbReference type="Gene3D" id="3.30.420.40">
    <property type="match status" value="2"/>
</dbReference>
<dbReference type="InterPro" id="IPR004000">
    <property type="entry name" value="Actin"/>
</dbReference>
<reference evidence="5" key="3">
    <citation type="submission" date="2025-09" db="UniProtKB">
        <authorList>
            <consortium name="Ensembl"/>
        </authorList>
    </citation>
    <scope>IDENTIFICATION</scope>
</reference>
<proteinExistence type="inferred from homology"/>
<comment type="subcellular location">
    <subcellularLocation>
        <location evidence="1">Cytoplasm</location>
        <location evidence="1">Cytoskeleton</location>
    </subcellularLocation>
</comment>
<dbReference type="SMART" id="SM00268">
    <property type="entry name" value="ACTIN"/>
    <property type="match status" value="1"/>
</dbReference>
<evidence type="ECO:0000313" key="6">
    <source>
        <dbReference type="Proteomes" id="UP000001646"/>
    </source>
</evidence>
<dbReference type="Proteomes" id="UP000001646">
    <property type="component" value="Unplaced"/>
</dbReference>
<keyword evidence="3" id="KW-0206">Cytoskeleton</keyword>